<evidence type="ECO:0000313" key="12">
    <source>
        <dbReference type="Proteomes" id="UP000062260"/>
    </source>
</evidence>
<keyword evidence="3 7" id="KW-0808">Transferase</keyword>
<dbReference type="PIRSF" id="PIRSF000524">
    <property type="entry name" value="SPT"/>
    <property type="match status" value="1"/>
</dbReference>
<protein>
    <recommendedName>
        <fullName evidence="7">2-aminoethylphosphonate--pyruvate transaminase</fullName>
        <ecNumber evidence="7">2.6.1.37</ecNumber>
    </recommendedName>
    <alternativeName>
        <fullName evidence="7">2-aminoethylphosphonate aminotransferase</fullName>
    </alternativeName>
    <alternativeName>
        <fullName evidence="7">AEP transaminase</fullName>
        <shortName evidence="7">AEPT</shortName>
    </alternativeName>
</protein>
<dbReference type="InterPro" id="IPR015424">
    <property type="entry name" value="PyrdxlP-dep_Trfase"/>
</dbReference>
<comment type="function">
    <text evidence="7">Involved in phosphonate degradation.</text>
</comment>
<evidence type="ECO:0000256" key="1">
    <source>
        <dbReference type="ARBA" id="ARBA00001933"/>
    </source>
</evidence>
<keyword evidence="2 7" id="KW-0032">Aminotransferase</keyword>
<dbReference type="NCBIfam" id="TIGR02326">
    <property type="entry name" value="transamin_PhnW"/>
    <property type="match status" value="1"/>
</dbReference>
<dbReference type="STRING" id="128944.AWM75_00065"/>
<reference evidence="11 12" key="1">
    <citation type="journal article" date="2016" name="Genome Announc.">
        <title>Complete Genome Sequences of Aerococcus christensenii CCUG 28831T, Aerococcus sanguinicola CCUG 43001T, Aerococcus urinae CCUG 36881T, Aerococcus urinaeequi CCUG 28094T, Aerococcus urinaehominis CCUG 42038 BT, and Aerococcus viridans CCUG 4311T.</title>
        <authorList>
            <person name="Carkaci D."/>
            <person name="Dargis R."/>
            <person name="Nielsen X.C."/>
            <person name="Skovgaard O."/>
            <person name="Fuursted K."/>
            <person name="Christensen J.J."/>
        </authorList>
    </citation>
    <scope>NUCLEOTIDE SEQUENCE [LARGE SCALE GENOMIC DNA]</scope>
    <source>
        <strain evidence="11 12">CCUG42038B</strain>
    </source>
</reference>
<organism evidence="11 12">
    <name type="scientific">Aerococcus urinaehominis</name>
    <dbReference type="NCBI Taxonomy" id="128944"/>
    <lineage>
        <taxon>Bacteria</taxon>
        <taxon>Bacillati</taxon>
        <taxon>Bacillota</taxon>
        <taxon>Bacilli</taxon>
        <taxon>Lactobacillales</taxon>
        <taxon>Aerococcaceae</taxon>
        <taxon>Aerococcus</taxon>
    </lineage>
</organism>
<gene>
    <name evidence="7" type="primary">phnW</name>
    <name evidence="11" type="ORF">AWM75_00065</name>
</gene>
<evidence type="ECO:0000256" key="8">
    <source>
        <dbReference type="PIRSR" id="PIRSR000524-1"/>
    </source>
</evidence>
<accession>A0A109RGI4</accession>
<comment type="cofactor">
    <cofactor evidence="1 7 9">
        <name>pyridoxal 5'-phosphate</name>
        <dbReference type="ChEBI" id="CHEBI:597326"/>
    </cofactor>
</comment>
<reference evidence="12" key="2">
    <citation type="submission" date="2016-01" db="EMBL/GenBank/DDBJ databases">
        <title>Six Aerococcus type strain genome sequencing and assembly using PacBio and Illumina Hiseq.</title>
        <authorList>
            <person name="Carkaci D."/>
            <person name="Dargis R."/>
            <person name="Nielsen X.C."/>
            <person name="Skovgaard O."/>
            <person name="Fuursted K."/>
            <person name="Christensen J.J."/>
        </authorList>
    </citation>
    <scope>NUCLEOTIDE SEQUENCE [LARGE SCALE GENOMIC DNA]</scope>
    <source>
        <strain evidence="12">CCUG42038B</strain>
    </source>
</reference>
<evidence type="ECO:0000256" key="9">
    <source>
        <dbReference type="PIRSR" id="PIRSR000524-50"/>
    </source>
</evidence>
<dbReference type="EMBL" id="CP014163">
    <property type="protein sequence ID" value="AMB98481.1"/>
    <property type="molecule type" value="Genomic_DNA"/>
</dbReference>
<comment type="catalytic activity">
    <reaction evidence="6 7">
        <text>(2-aminoethyl)phosphonate + pyruvate = phosphonoacetaldehyde + L-alanine</text>
        <dbReference type="Rhea" id="RHEA:17021"/>
        <dbReference type="ChEBI" id="CHEBI:15361"/>
        <dbReference type="ChEBI" id="CHEBI:57418"/>
        <dbReference type="ChEBI" id="CHEBI:57972"/>
        <dbReference type="ChEBI" id="CHEBI:58383"/>
        <dbReference type="EC" id="2.6.1.37"/>
    </reaction>
</comment>
<evidence type="ECO:0000256" key="2">
    <source>
        <dbReference type="ARBA" id="ARBA00022576"/>
    </source>
</evidence>
<dbReference type="GO" id="GO:0019700">
    <property type="term" value="P:organic phosphonate catabolic process"/>
    <property type="evidence" value="ECO:0007669"/>
    <property type="project" value="UniProtKB-UniRule"/>
</dbReference>
<dbReference type="GO" id="GO:0047304">
    <property type="term" value="F:2-aminoethylphosphonate-pyruvate transaminase activity"/>
    <property type="evidence" value="ECO:0007669"/>
    <property type="project" value="UniProtKB-UniRule"/>
</dbReference>
<dbReference type="InterPro" id="IPR012703">
    <property type="entry name" value="NH2EtPonate_pyrv_transaminase"/>
</dbReference>
<dbReference type="Gene3D" id="3.40.640.10">
    <property type="entry name" value="Type I PLP-dependent aspartate aminotransferase-like (Major domain)"/>
    <property type="match status" value="1"/>
</dbReference>
<keyword evidence="4 7" id="KW-0663">Pyridoxal phosphate</keyword>
<evidence type="ECO:0000259" key="10">
    <source>
        <dbReference type="Pfam" id="PF00266"/>
    </source>
</evidence>
<keyword evidence="12" id="KW-1185">Reference proteome</keyword>
<dbReference type="EC" id="2.6.1.37" evidence="7"/>
<evidence type="ECO:0000256" key="5">
    <source>
        <dbReference type="ARBA" id="ARBA00023317"/>
    </source>
</evidence>
<dbReference type="KEGG" id="auh:AWM75_00065"/>
<evidence type="ECO:0000256" key="7">
    <source>
        <dbReference type="HAMAP-Rule" id="MF_01376"/>
    </source>
</evidence>
<evidence type="ECO:0000256" key="3">
    <source>
        <dbReference type="ARBA" id="ARBA00022679"/>
    </source>
</evidence>
<evidence type="ECO:0000256" key="4">
    <source>
        <dbReference type="ARBA" id="ARBA00022898"/>
    </source>
</evidence>
<evidence type="ECO:0000313" key="11">
    <source>
        <dbReference type="EMBL" id="AMB98481.1"/>
    </source>
</evidence>
<dbReference type="AlphaFoldDB" id="A0A109RGI4"/>
<comment type="subunit">
    <text evidence="7">Homodimer.</text>
</comment>
<dbReference type="PANTHER" id="PTHR42778">
    <property type="entry name" value="2-AMINOETHYLPHOSPHONATE--PYRUVATE TRANSAMINASE"/>
    <property type="match status" value="1"/>
</dbReference>
<dbReference type="PANTHER" id="PTHR42778:SF1">
    <property type="entry name" value="2-AMINOETHYLPHOSPHONATE--PYRUVATE TRANSAMINASE"/>
    <property type="match status" value="1"/>
</dbReference>
<dbReference type="NCBIfam" id="NF010006">
    <property type="entry name" value="PRK13479.1"/>
    <property type="match status" value="1"/>
</dbReference>
<feature type="modified residue" description="N6-(pyridoxal phosphate)lysine" evidence="7 9">
    <location>
        <position position="190"/>
    </location>
</feature>
<dbReference type="InterPro" id="IPR024169">
    <property type="entry name" value="SP_NH2Trfase/AEP_transaminase"/>
</dbReference>
<dbReference type="InterPro" id="IPR000192">
    <property type="entry name" value="Aminotrans_V_dom"/>
</dbReference>
<dbReference type="Proteomes" id="UP000062260">
    <property type="component" value="Chromosome"/>
</dbReference>
<dbReference type="InterPro" id="IPR015421">
    <property type="entry name" value="PyrdxlP-dep_Trfase_major"/>
</dbReference>
<proteinExistence type="inferred from homology"/>
<dbReference type="NCBIfam" id="TIGR03301">
    <property type="entry name" value="PhnW-AepZ"/>
    <property type="match status" value="1"/>
</dbReference>
<dbReference type="InterPro" id="IPR015422">
    <property type="entry name" value="PyrdxlP-dep_Trfase_small"/>
</dbReference>
<dbReference type="HAMAP" id="MF_01376">
    <property type="entry name" value="PhnW_aminotrans_5"/>
    <property type="match status" value="1"/>
</dbReference>
<comment type="similarity">
    <text evidence="7">Belongs to the class-V pyridoxal-phosphate-dependent aminotransferase family. PhnW subfamily.</text>
</comment>
<dbReference type="OrthoDB" id="389074at2"/>
<evidence type="ECO:0000256" key="6">
    <source>
        <dbReference type="ARBA" id="ARBA00049460"/>
    </source>
</evidence>
<feature type="domain" description="Aminotransferase class V" evidence="10">
    <location>
        <begin position="34"/>
        <end position="288"/>
    </location>
</feature>
<sequence>MSTYKLLTPGPLTVSDSVRAAMDFDHCTWDDEYKQITQDIRQGILDIAQVVDQDYTCVLVQGSGTYGVEALIDTMVSPDDCLMVIRNGVYGDRIKEIADYAKLNVVDCPVAIDQVPDLDQIDQLLIENPQITHVIAVHSETTTGLLNPIEAIADRVKAHDKIFFADTISSFGGIPIDFTNIDGFVGSSNKCIQGVPGFAIVVVKRDLLADRAHNASTLSLDLYGQNQTLDQDHGKWRFTSPTHSVVAFNQALKEFKEEGGVTARHQRYAKNQEILSQGLKALGFKTFIPDLYQGPIITTFLYPEDRDISFQDMYDYIKSRGYVIYPGKLTDIDTFRIGNIGEIYPEDMEKVIAIMKEYLEGK</sequence>
<name>A0A109RGI4_9LACT</name>
<dbReference type="Pfam" id="PF00266">
    <property type="entry name" value="Aminotran_5"/>
    <property type="match status" value="1"/>
</dbReference>
<feature type="binding site" evidence="8">
    <location>
        <position position="336"/>
    </location>
    <ligand>
        <name>substrate</name>
    </ligand>
</feature>
<keyword evidence="5 7" id="KW-0670">Pyruvate</keyword>
<dbReference type="Gene3D" id="3.90.1150.10">
    <property type="entry name" value="Aspartate Aminotransferase, domain 1"/>
    <property type="match status" value="1"/>
</dbReference>
<dbReference type="SUPFAM" id="SSF53383">
    <property type="entry name" value="PLP-dependent transferases"/>
    <property type="match status" value="1"/>
</dbReference>